<dbReference type="Pfam" id="PF04321">
    <property type="entry name" value="RmlD_sub_bind"/>
    <property type="match status" value="1"/>
</dbReference>
<dbReference type="PANTHER" id="PTHR10491:SF4">
    <property type="entry name" value="METHIONINE ADENOSYLTRANSFERASE 2 SUBUNIT BETA"/>
    <property type="match status" value="1"/>
</dbReference>
<evidence type="ECO:0000256" key="4">
    <source>
        <dbReference type="ARBA" id="ARBA00017099"/>
    </source>
</evidence>
<evidence type="ECO:0000256" key="3">
    <source>
        <dbReference type="ARBA" id="ARBA00012929"/>
    </source>
</evidence>
<protein>
    <recommendedName>
        <fullName evidence="4 6">dTDP-4-dehydrorhamnose reductase</fullName>
        <ecNumber evidence="3 6">1.1.1.133</ecNumber>
    </recommendedName>
</protein>
<proteinExistence type="inferred from homology"/>
<dbReference type="EMBL" id="CP046902">
    <property type="protein sequence ID" value="QGZ31439.1"/>
    <property type="molecule type" value="Genomic_DNA"/>
</dbReference>
<evidence type="ECO:0000256" key="1">
    <source>
        <dbReference type="ARBA" id="ARBA00004781"/>
    </source>
</evidence>
<dbReference type="EC" id="1.1.1.133" evidence="3 6"/>
<dbReference type="CDD" id="cd04185">
    <property type="entry name" value="GT_2_like_b"/>
    <property type="match status" value="1"/>
</dbReference>
<accession>A0A6I6LKP8</accession>
<evidence type="ECO:0000259" key="7">
    <source>
        <dbReference type="Pfam" id="PF00535"/>
    </source>
</evidence>
<dbReference type="InterPro" id="IPR005913">
    <property type="entry name" value="dTDP_dehydrorham_reduct"/>
</dbReference>
<evidence type="ECO:0000259" key="8">
    <source>
        <dbReference type="Pfam" id="PF04321"/>
    </source>
</evidence>
<dbReference type="InterPro" id="IPR001173">
    <property type="entry name" value="Glyco_trans_2-like"/>
</dbReference>
<name>A0A6I6LKP8_STUST</name>
<sequence length="694" mass="76155">MDQIYAVVLSYKRKDLLKRCLDGISAQTRPCDAIIVVDNASDDGTEQMLLESGVPNLKVYVLSRNTGASGGFSAGFRIAYQQGADFVWMMDDDVIPEPDALEKLIEADQQLRVRDKPSSFLVSMANTEDGLVTNVPRIDERPNAIAYENWPALLDLGVIPVRPATFVSILVPRASLERHGLPIAAMFMWGDDTEFTLRISQDTPGYLVAASKVLHVRRVSGAIDIHRETDPNRVALHRHLVRNDLFVARKYFRKRRVLGLLVSRLGLVARLLQRRQFRKARIVIDGLLESYRFSPEPEAADAPVEALGVTVRELVPKPASVISTAVDAPVAGAATPSVVASERRVEADREGLENRPSVGRNMRVLVCGSGGQVGHCLVNQAASFGLEAIGLAHQDLDITVPAQIEQAIERYQPALIINAAAYTNLDHAEAEVAHAEAVNRDGAANLARAARRFGIPLFHLSSEYVFAGDGSVPYRETDPALPNCVYGSTRRAGEIAIGEVLDRYLILRTSWIYGEHGNNFVKTMLNLGRKTGEISVVSDQVGCPTRSRSVARVLIELALRYCRDGDLEWGLYHYSGASACSWAEFAVEIFQEAERVGLIKKAPRVLPVTSGQLPRAAARPAWSVLDCSRIESTFGIKPKPWRDELRHVIRQMCDVPSAPFGPAPSRVPFRTYPQIGEEGPSLAQLAVAQGAGQH</sequence>
<dbReference type="NCBIfam" id="TIGR01214">
    <property type="entry name" value="rmlD"/>
    <property type="match status" value="1"/>
</dbReference>
<feature type="domain" description="RmlD-like substrate binding" evidence="8">
    <location>
        <begin position="362"/>
        <end position="652"/>
    </location>
</feature>
<reference evidence="9 10" key="1">
    <citation type="submission" date="2019-12" db="EMBL/GenBank/DDBJ databases">
        <title>Complete genome sequence of Pseudomonas stutzeri.</title>
        <authorList>
            <person name="Lim S.R."/>
            <person name="Kim J.H."/>
        </authorList>
    </citation>
    <scope>NUCLEOTIDE SEQUENCE [LARGE SCALE GENOMIC DNA]</scope>
    <source>
        <strain evidence="9 10">PM101005</strain>
    </source>
</reference>
<dbReference type="UniPathway" id="UPA00124"/>
<dbReference type="PANTHER" id="PTHR10491">
    <property type="entry name" value="DTDP-4-DEHYDRORHAMNOSE REDUCTASE"/>
    <property type="match status" value="1"/>
</dbReference>
<dbReference type="GO" id="GO:0009243">
    <property type="term" value="P:O antigen biosynthetic process"/>
    <property type="evidence" value="ECO:0007669"/>
    <property type="project" value="UniProtKB-UniPathway"/>
</dbReference>
<evidence type="ECO:0000313" key="10">
    <source>
        <dbReference type="Proteomes" id="UP000438983"/>
    </source>
</evidence>
<feature type="domain" description="Glycosyltransferase 2-like" evidence="7">
    <location>
        <begin position="7"/>
        <end position="110"/>
    </location>
</feature>
<dbReference type="OrthoDB" id="7665907at2"/>
<evidence type="ECO:0000313" key="9">
    <source>
        <dbReference type="EMBL" id="QGZ31439.1"/>
    </source>
</evidence>
<evidence type="ECO:0000256" key="2">
    <source>
        <dbReference type="ARBA" id="ARBA00010944"/>
    </source>
</evidence>
<comment type="catalytic activity">
    <reaction evidence="5 6">
        <text>dTDP-beta-L-rhamnose + NADP(+) = dTDP-4-dehydro-beta-L-rhamnose + NADPH + H(+)</text>
        <dbReference type="Rhea" id="RHEA:21796"/>
        <dbReference type="ChEBI" id="CHEBI:15378"/>
        <dbReference type="ChEBI" id="CHEBI:57510"/>
        <dbReference type="ChEBI" id="CHEBI:57783"/>
        <dbReference type="ChEBI" id="CHEBI:58349"/>
        <dbReference type="ChEBI" id="CHEBI:62830"/>
        <dbReference type="EC" id="1.1.1.133"/>
    </reaction>
</comment>
<dbReference type="GO" id="GO:0019305">
    <property type="term" value="P:dTDP-rhamnose biosynthetic process"/>
    <property type="evidence" value="ECO:0007669"/>
    <property type="project" value="UniProtKB-UniPathway"/>
</dbReference>
<comment type="cofactor">
    <cofactor evidence="6">
        <name>Mg(2+)</name>
        <dbReference type="ChEBI" id="CHEBI:18420"/>
    </cofactor>
    <text evidence="6">Binds 1 Mg(2+) ion per monomer.</text>
</comment>
<organism evidence="9 10">
    <name type="scientific">Stutzerimonas stutzeri</name>
    <name type="common">Pseudomonas stutzeri</name>
    <dbReference type="NCBI Taxonomy" id="316"/>
    <lineage>
        <taxon>Bacteria</taxon>
        <taxon>Pseudomonadati</taxon>
        <taxon>Pseudomonadota</taxon>
        <taxon>Gammaproteobacteria</taxon>
        <taxon>Pseudomonadales</taxon>
        <taxon>Pseudomonadaceae</taxon>
        <taxon>Stutzerimonas</taxon>
    </lineage>
</organism>
<comment type="function">
    <text evidence="6">Catalyzes the reduction of dTDP-6-deoxy-L-lyxo-4-hexulose to yield dTDP-L-rhamnose.</text>
</comment>
<comment type="pathway">
    <text evidence="1 6">Carbohydrate biosynthesis; dTDP-L-rhamnose biosynthesis.</text>
</comment>
<dbReference type="GO" id="GO:0008831">
    <property type="term" value="F:dTDP-4-dehydrorhamnose reductase activity"/>
    <property type="evidence" value="ECO:0007669"/>
    <property type="project" value="UniProtKB-EC"/>
</dbReference>
<keyword evidence="6" id="KW-0521">NADP</keyword>
<dbReference type="GO" id="GO:0005829">
    <property type="term" value="C:cytosol"/>
    <property type="evidence" value="ECO:0007669"/>
    <property type="project" value="TreeGrafter"/>
</dbReference>
<dbReference type="RefSeq" id="WP_158188900.1">
    <property type="nucleotide sequence ID" value="NZ_CP046902.1"/>
</dbReference>
<dbReference type="Gene3D" id="3.90.550.10">
    <property type="entry name" value="Spore Coat Polysaccharide Biosynthesis Protein SpsA, Chain A"/>
    <property type="match status" value="1"/>
</dbReference>
<gene>
    <name evidence="9" type="primary">rfbD</name>
    <name evidence="9" type="ORF">GQA94_15710</name>
</gene>
<comment type="similarity">
    <text evidence="2 6">Belongs to the dTDP-4-dehydrorhamnose reductase family.</text>
</comment>
<dbReference type="Gene3D" id="3.40.50.720">
    <property type="entry name" value="NAD(P)-binding Rossmann-like Domain"/>
    <property type="match status" value="1"/>
</dbReference>
<dbReference type="InterPro" id="IPR029903">
    <property type="entry name" value="RmlD-like-bd"/>
</dbReference>
<dbReference type="Gene3D" id="3.90.25.10">
    <property type="entry name" value="UDP-galactose 4-epimerase, domain 1"/>
    <property type="match status" value="1"/>
</dbReference>
<evidence type="ECO:0000256" key="5">
    <source>
        <dbReference type="ARBA" id="ARBA00048200"/>
    </source>
</evidence>
<dbReference type="SUPFAM" id="SSF51735">
    <property type="entry name" value="NAD(P)-binding Rossmann-fold domains"/>
    <property type="match status" value="1"/>
</dbReference>
<dbReference type="SUPFAM" id="SSF53448">
    <property type="entry name" value="Nucleotide-diphospho-sugar transferases"/>
    <property type="match status" value="1"/>
</dbReference>
<dbReference type="Pfam" id="PF00535">
    <property type="entry name" value="Glycos_transf_2"/>
    <property type="match status" value="1"/>
</dbReference>
<dbReference type="Proteomes" id="UP000438983">
    <property type="component" value="Chromosome"/>
</dbReference>
<keyword evidence="6 9" id="KW-0560">Oxidoreductase</keyword>
<evidence type="ECO:0000256" key="6">
    <source>
        <dbReference type="RuleBase" id="RU364082"/>
    </source>
</evidence>
<dbReference type="CDD" id="cd05254">
    <property type="entry name" value="dTDP_HR_like_SDR_e"/>
    <property type="match status" value="1"/>
</dbReference>
<dbReference type="AlphaFoldDB" id="A0A6I6LKP8"/>
<dbReference type="InterPro" id="IPR036291">
    <property type="entry name" value="NAD(P)-bd_dom_sf"/>
</dbReference>
<dbReference type="InterPro" id="IPR029044">
    <property type="entry name" value="Nucleotide-diphossugar_trans"/>
</dbReference>
<dbReference type="UniPathway" id="UPA00281"/>